<evidence type="ECO:0000313" key="4">
    <source>
        <dbReference type="Proteomes" id="UP000471026"/>
    </source>
</evidence>
<feature type="domain" description="MobA/VirD2-like nuclease" evidence="2">
    <location>
        <begin position="23"/>
        <end position="82"/>
    </location>
</feature>
<proteinExistence type="predicted"/>
<name>A0A6N9R3S0_9MICC</name>
<dbReference type="AlphaFoldDB" id="A0A6N9R3S0"/>
<evidence type="ECO:0000313" key="3">
    <source>
        <dbReference type="EMBL" id="NDO79180.1"/>
    </source>
</evidence>
<comment type="caution">
    <text evidence="3">The sequence shown here is derived from an EMBL/GenBank/DDBJ whole genome shotgun (WGS) entry which is preliminary data.</text>
</comment>
<sequence>MDKAQGCETGRTAETCGRKLSGRDVSHPMGFAEHPWVMVRHADDHVHVVVCRVSDEGTVWHGRNDRRAAQSVCTRLELEHGLQTAPRRREAGRGKRSVFAVRQQQEQQAQVVAARRAEWEQIRKVVERDTPAPRRQSPKPEQQQRVVPAHPLEQVQHLPRPGSDREDHGRGL</sequence>
<gene>
    <name evidence="3" type="ORF">GKZ75_13385</name>
</gene>
<reference evidence="3 4" key="1">
    <citation type="submission" date="2019-11" db="EMBL/GenBank/DDBJ databases">
        <title>Draft genome sequence of Kocuria indica DP-K7, a methyl red degrading Actinobacterium.</title>
        <authorList>
            <person name="Kumaran S."/>
            <person name="Tischler D."/>
            <person name="Ngo A.C.R."/>
            <person name="Schultes F."/>
        </authorList>
    </citation>
    <scope>NUCLEOTIDE SEQUENCE [LARGE SCALE GENOMIC DNA]</scope>
    <source>
        <strain evidence="3 4">DP-K7</strain>
    </source>
</reference>
<dbReference type="Pfam" id="PF03432">
    <property type="entry name" value="Relaxase"/>
    <property type="match status" value="1"/>
</dbReference>
<evidence type="ECO:0000259" key="2">
    <source>
        <dbReference type="Pfam" id="PF03432"/>
    </source>
</evidence>
<feature type="compositionally biased region" description="Basic and acidic residues" evidence="1">
    <location>
        <begin position="162"/>
        <end position="172"/>
    </location>
</feature>
<feature type="region of interest" description="Disordered" evidence="1">
    <location>
        <begin position="125"/>
        <end position="172"/>
    </location>
</feature>
<dbReference type="RefSeq" id="WP_162230433.1">
    <property type="nucleotide sequence ID" value="NZ_WMHZ01000041.1"/>
</dbReference>
<dbReference type="EMBL" id="WMHZ01000041">
    <property type="protein sequence ID" value="NDO79180.1"/>
    <property type="molecule type" value="Genomic_DNA"/>
</dbReference>
<dbReference type="InterPro" id="IPR005094">
    <property type="entry name" value="Endonuclease_MobA/VirD2"/>
</dbReference>
<protein>
    <submittedName>
        <fullName evidence="3">Relaxase/mobilization nuclease domain-containing protein</fullName>
    </submittedName>
</protein>
<accession>A0A6N9R3S0</accession>
<organism evidence="3 4">
    <name type="scientific">Kocuria marina subsp. indica</name>
    <dbReference type="NCBI Taxonomy" id="1049583"/>
    <lineage>
        <taxon>Bacteria</taxon>
        <taxon>Bacillati</taxon>
        <taxon>Actinomycetota</taxon>
        <taxon>Actinomycetes</taxon>
        <taxon>Micrococcales</taxon>
        <taxon>Micrococcaceae</taxon>
        <taxon>Kocuria</taxon>
    </lineage>
</organism>
<evidence type="ECO:0000256" key="1">
    <source>
        <dbReference type="SAM" id="MobiDB-lite"/>
    </source>
</evidence>
<dbReference type="Proteomes" id="UP000471026">
    <property type="component" value="Unassembled WGS sequence"/>
</dbReference>